<dbReference type="AlphaFoldDB" id="A0A1U9UWD8"/>
<keyword evidence="2 4" id="KW-0479">Metal-binding</keyword>
<evidence type="ECO:0000256" key="1">
    <source>
        <dbReference type="ARBA" id="ARBA00022617"/>
    </source>
</evidence>
<dbReference type="InterPro" id="IPR009056">
    <property type="entry name" value="Cyt_c-like_dom"/>
</dbReference>
<evidence type="ECO:0000313" key="7">
    <source>
        <dbReference type="EMBL" id="AQV96879.1"/>
    </source>
</evidence>
<keyword evidence="5" id="KW-0732">Signal</keyword>
<dbReference type="GO" id="GO:0046872">
    <property type="term" value="F:metal ion binding"/>
    <property type="evidence" value="ECO:0007669"/>
    <property type="project" value="UniProtKB-KW"/>
</dbReference>
<keyword evidence="3 4" id="KW-0408">Iron</keyword>
<dbReference type="GO" id="GO:0020037">
    <property type="term" value="F:heme binding"/>
    <property type="evidence" value="ECO:0007669"/>
    <property type="project" value="InterPro"/>
</dbReference>
<dbReference type="EMBL" id="CP017758">
    <property type="protein sequence ID" value="AQV96879.1"/>
    <property type="molecule type" value="Genomic_DNA"/>
</dbReference>
<dbReference type="Gene3D" id="1.10.760.10">
    <property type="entry name" value="Cytochrome c-like domain"/>
    <property type="match status" value="1"/>
</dbReference>
<evidence type="ECO:0000256" key="3">
    <source>
        <dbReference type="ARBA" id="ARBA00023004"/>
    </source>
</evidence>
<proteinExistence type="predicted"/>
<evidence type="ECO:0000259" key="6">
    <source>
        <dbReference type="PROSITE" id="PS51007"/>
    </source>
</evidence>
<keyword evidence="1 4" id="KW-0349">Heme</keyword>
<evidence type="ECO:0000313" key="8">
    <source>
        <dbReference type="Proteomes" id="UP000189627"/>
    </source>
</evidence>
<gene>
    <name evidence="7" type="ORF">BJN34_23745</name>
</gene>
<dbReference type="GO" id="GO:0009055">
    <property type="term" value="F:electron transfer activity"/>
    <property type="evidence" value="ECO:0007669"/>
    <property type="project" value="InterPro"/>
</dbReference>
<dbReference type="KEGG" id="cuh:BJN34_23745"/>
<organism evidence="7 8">
    <name type="scientific">Cupriavidus necator</name>
    <name type="common">Alcaligenes eutrophus</name>
    <name type="synonym">Ralstonia eutropha</name>
    <dbReference type="NCBI Taxonomy" id="106590"/>
    <lineage>
        <taxon>Bacteria</taxon>
        <taxon>Pseudomonadati</taxon>
        <taxon>Pseudomonadota</taxon>
        <taxon>Betaproteobacteria</taxon>
        <taxon>Burkholderiales</taxon>
        <taxon>Burkholderiaceae</taxon>
        <taxon>Cupriavidus</taxon>
    </lineage>
</organism>
<feature type="domain" description="Cytochrome c" evidence="6">
    <location>
        <begin position="30"/>
        <end position="106"/>
    </location>
</feature>
<accession>A0A1U9UWD8</accession>
<evidence type="ECO:0000256" key="5">
    <source>
        <dbReference type="SAM" id="SignalP"/>
    </source>
</evidence>
<dbReference type="RefSeq" id="WP_078199280.1">
    <property type="nucleotide sequence ID" value="NZ_CP017758.1"/>
</dbReference>
<protein>
    <submittedName>
        <fullName evidence="7">Cytochrome C</fullName>
    </submittedName>
</protein>
<dbReference type="Proteomes" id="UP000189627">
    <property type="component" value="Chromosome 2"/>
</dbReference>
<name>A0A1U9UWD8_CUPNE</name>
<evidence type="ECO:0000256" key="4">
    <source>
        <dbReference type="PROSITE-ProRule" id="PRU00433"/>
    </source>
</evidence>
<dbReference type="InterPro" id="IPR036909">
    <property type="entry name" value="Cyt_c-like_dom_sf"/>
</dbReference>
<reference evidence="8" key="1">
    <citation type="submission" date="2017-02" db="EMBL/GenBank/DDBJ databases">
        <title>Complete genome sequence of Cupriavidus necator strain NH9, a 3-chlorobenzoate degrader.</title>
        <authorList>
            <person name="Moriuchi R."/>
            <person name="Dohra H."/>
            <person name="Ogawa N."/>
        </authorList>
    </citation>
    <scope>NUCLEOTIDE SEQUENCE [LARGE SCALE GENOMIC DNA]</scope>
    <source>
        <strain evidence="8">NH9</strain>
    </source>
</reference>
<dbReference type="PROSITE" id="PS51007">
    <property type="entry name" value="CYTC"/>
    <property type="match status" value="1"/>
</dbReference>
<dbReference type="Pfam" id="PF00034">
    <property type="entry name" value="Cytochrom_C"/>
    <property type="match status" value="1"/>
</dbReference>
<feature type="chain" id="PRO_5012843914" evidence="5">
    <location>
        <begin position="29"/>
        <end position="142"/>
    </location>
</feature>
<feature type="signal peptide" evidence="5">
    <location>
        <begin position="1"/>
        <end position="28"/>
    </location>
</feature>
<evidence type="ECO:0000256" key="2">
    <source>
        <dbReference type="ARBA" id="ARBA00022723"/>
    </source>
</evidence>
<dbReference type="SUPFAM" id="SSF46626">
    <property type="entry name" value="Cytochrome c"/>
    <property type="match status" value="1"/>
</dbReference>
<dbReference type="OrthoDB" id="9811281at2"/>
<sequence>MDRAALRRALAGLVACVAGCLAASGAHAEGRLQRGQASYMLHCSGCHLPDASGKPAAGIPDMRLTIPQLLRTPAGRAFLVQVPGTSGSALTDAQIADLMNWMLPALIGQRDVAPYTTQEVTRYRNDRLDDVAAHRAAILSGR</sequence>